<dbReference type="Gene3D" id="3.40.50.720">
    <property type="entry name" value="NAD(P)-binding Rossmann-like Domain"/>
    <property type="match status" value="1"/>
</dbReference>
<dbReference type="AlphaFoldDB" id="A0AAX2DBI4"/>
<evidence type="ECO:0000259" key="6">
    <source>
        <dbReference type="Pfam" id="PF03807"/>
    </source>
</evidence>
<dbReference type="SUPFAM" id="SSF48179">
    <property type="entry name" value="6-phosphogluconate dehydrogenase C-terminal domain-like"/>
    <property type="match status" value="1"/>
</dbReference>
<keyword evidence="2 4" id="KW-0521">NADP</keyword>
<dbReference type="GO" id="GO:0004735">
    <property type="term" value="F:pyrroline-5-carboxylate reductase activity"/>
    <property type="evidence" value="ECO:0007669"/>
    <property type="project" value="UniProtKB-UniRule"/>
</dbReference>
<accession>A0AAX2DBI4</accession>
<keyword evidence="4" id="KW-0641">Proline biosynthesis</keyword>
<dbReference type="InterPro" id="IPR029036">
    <property type="entry name" value="P5CR_dimer"/>
</dbReference>
<feature type="binding site" evidence="5">
    <location>
        <begin position="14"/>
        <end position="20"/>
    </location>
    <ligand>
        <name>NADP(+)</name>
        <dbReference type="ChEBI" id="CHEBI:58349"/>
    </ligand>
</feature>
<evidence type="ECO:0000259" key="7">
    <source>
        <dbReference type="Pfam" id="PF14748"/>
    </source>
</evidence>
<feature type="domain" description="Pyrroline-5-carboxylate reductase catalytic N-terminal" evidence="6">
    <location>
        <begin position="11"/>
        <end position="98"/>
    </location>
</feature>
<comment type="catalytic activity">
    <reaction evidence="4">
        <text>L-proline + NAD(+) = (S)-1-pyrroline-5-carboxylate + NADH + 2 H(+)</text>
        <dbReference type="Rhea" id="RHEA:14105"/>
        <dbReference type="ChEBI" id="CHEBI:15378"/>
        <dbReference type="ChEBI" id="CHEBI:17388"/>
        <dbReference type="ChEBI" id="CHEBI:57540"/>
        <dbReference type="ChEBI" id="CHEBI:57945"/>
        <dbReference type="ChEBI" id="CHEBI:60039"/>
        <dbReference type="EC" id="1.5.1.2"/>
    </reaction>
</comment>
<dbReference type="GO" id="GO:0055129">
    <property type="term" value="P:L-proline biosynthetic process"/>
    <property type="evidence" value="ECO:0007669"/>
    <property type="project" value="UniProtKB-UniRule"/>
</dbReference>
<evidence type="ECO:0000256" key="5">
    <source>
        <dbReference type="PIRSR" id="PIRSR000193-1"/>
    </source>
</evidence>
<dbReference type="HAMAP" id="MF_01925">
    <property type="entry name" value="P5C_reductase"/>
    <property type="match status" value="1"/>
</dbReference>
<dbReference type="InterPro" id="IPR000304">
    <property type="entry name" value="Pyrroline-COOH_reductase"/>
</dbReference>
<dbReference type="InterPro" id="IPR028939">
    <property type="entry name" value="P5C_Rdtase_cat_N"/>
</dbReference>
<comment type="pathway">
    <text evidence="4">Amino-acid biosynthesis; L-proline biosynthesis; L-proline from L-glutamate 5-semialdehyde: step 1/1.</text>
</comment>
<sequence>MKALAMINETLGIIGGTGWLGGAIAKALLEQALVPAGNLVISNRSGSHPLARQGVCLATDNQALVTRSDVVIIAVRPEHFAGLDIDATGKTVVSLMAGITAQAIAAQTSASTIVRAMPNAAVEIRQSFTPWFCWGEVSEATKELMQRLFESVGTAVEVREEGFIDYLSALSGTGPALPALLMTALTNQAVAAGLPADIAQLAARNVVVNSSQLLQSHDALEMIDALVAYRGVTAAALQSMIDSRFEEHVGRALQAGAAVARKGLHA</sequence>
<keyword evidence="3 4" id="KW-0560">Oxidoreductase</keyword>
<dbReference type="Pfam" id="PF03807">
    <property type="entry name" value="F420_oxidored"/>
    <property type="match status" value="1"/>
</dbReference>
<protein>
    <recommendedName>
        <fullName evidence="4">Pyrroline-5-carboxylate reductase</fullName>
        <shortName evidence="4">P5C reductase</shortName>
        <shortName evidence="4">P5CR</shortName>
        <ecNumber evidence="4">1.5.1.2</ecNumber>
    </recommendedName>
    <alternativeName>
        <fullName evidence="4">PCA reductase</fullName>
    </alternativeName>
</protein>
<name>A0AAX2DBI4_9PSED</name>
<feature type="binding site" evidence="5">
    <location>
        <position position="61"/>
    </location>
    <ligand>
        <name>NADPH</name>
        <dbReference type="ChEBI" id="CHEBI:57783"/>
    </ligand>
</feature>
<dbReference type="EMBL" id="LT629790">
    <property type="protein sequence ID" value="SDU50170.1"/>
    <property type="molecule type" value="Genomic_DNA"/>
</dbReference>
<evidence type="ECO:0000256" key="4">
    <source>
        <dbReference type="HAMAP-Rule" id="MF_01925"/>
    </source>
</evidence>
<dbReference type="InterPro" id="IPR008927">
    <property type="entry name" value="6-PGluconate_DH-like_C_sf"/>
</dbReference>
<evidence type="ECO:0000256" key="3">
    <source>
        <dbReference type="ARBA" id="ARBA00023002"/>
    </source>
</evidence>
<proteinExistence type="inferred from homology"/>
<evidence type="ECO:0000313" key="9">
    <source>
        <dbReference type="Proteomes" id="UP000183772"/>
    </source>
</evidence>
<dbReference type="Gene3D" id="1.10.3730.10">
    <property type="entry name" value="ProC C-terminal domain-like"/>
    <property type="match status" value="1"/>
</dbReference>
<dbReference type="SUPFAM" id="SSF51735">
    <property type="entry name" value="NAD(P)-binding Rossmann-fold domains"/>
    <property type="match status" value="1"/>
</dbReference>
<dbReference type="Proteomes" id="UP000183772">
    <property type="component" value="Chromosome I"/>
</dbReference>
<evidence type="ECO:0000313" key="8">
    <source>
        <dbReference type="EMBL" id="SDU50170.1"/>
    </source>
</evidence>
<dbReference type="PANTHER" id="PTHR11645">
    <property type="entry name" value="PYRROLINE-5-CARBOXYLATE REDUCTASE"/>
    <property type="match status" value="1"/>
</dbReference>
<dbReference type="PANTHER" id="PTHR11645:SF0">
    <property type="entry name" value="PYRROLINE-5-CARBOXYLATE REDUCTASE 3"/>
    <property type="match status" value="1"/>
</dbReference>
<dbReference type="InterPro" id="IPR036291">
    <property type="entry name" value="NAD(P)-bd_dom_sf"/>
</dbReference>
<feature type="domain" description="Pyrroline-5-carboxylate reductase dimerisation" evidence="7">
    <location>
        <begin position="163"/>
        <end position="261"/>
    </location>
</feature>
<gene>
    <name evidence="4" type="primary">proC</name>
    <name evidence="8" type="ORF">SAMN05216476_2616</name>
</gene>
<organism evidence="8 9">
    <name type="scientific">Pseudomonas mediterranea</name>
    <dbReference type="NCBI Taxonomy" id="183795"/>
    <lineage>
        <taxon>Bacteria</taxon>
        <taxon>Pseudomonadati</taxon>
        <taxon>Pseudomonadota</taxon>
        <taxon>Gammaproteobacteria</taxon>
        <taxon>Pseudomonadales</taxon>
        <taxon>Pseudomonadaceae</taxon>
        <taxon>Pseudomonas</taxon>
    </lineage>
</organism>
<comment type="function">
    <text evidence="4">Catalyzes the reduction of 1-pyrroline-5-carboxylate (PCA) to L-proline.</text>
</comment>
<dbReference type="PIRSF" id="PIRSF000193">
    <property type="entry name" value="Pyrrol-5-carb_rd"/>
    <property type="match status" value="1"/>
</dbReference>
<comment type="subcellular location">
    <subcellularLocation>
        <location evidence="4">Cytoplasm</location>
    </subcellularLocation>
</comment>
<evidence type="ECO:0000256" key="2">
    <source>
        <dbReference type="ARBA" id="ARBA00022857"/>
    </source>
</evidence>
<comment type="similarity">
    <text evidence="1 4">Belongs to the pyrroline-5-carboxylate reductase family.</text>
</comment>
<dbReference type="GO" id="GO:0005737">
    <property type="term" value="C:cytoplasm"/>
    <property type="evidence" value="ECO:0007669"/>
    <property type="project" value="UniProtKB-SubCell"/>
</dbReference>
<keyword evidence="9" id="KW-1185">Reference proteome</keyword>
<feature type="binding site" evidence="5">
    <location>
        <begin position="74"/>
        <end position="77"/>
    </location>
    <ligand>
        <name>NADP(+)</name>
        <dbReference type="ChEBI" id="CHEBI:58349"/>
    </ligand>
</feature>
<comment type="catalytic activity">
    <reaction evidence="4">
        <text>L-proline + NADP(+) = (S)-1-pyrroline-5-carboxylate + NADPH + 2 H(+)</text>
        <dbReference type="Rhea" id="RHEA:14109"/>
        <dbReference type="ChEBI" id="CHEBI:15378"/>
        <dbReference type="ChEBI" id="CHEBI:17388"/>
        <dbReference type="ChEBI" id="CHEBI:57783"/>
        <dbReference type="ChEBI" id="CHEBI:58349"/>
        <dbReference type="ChEBI" id="CHEBI:60039"/>
        <dbReference type="EC" id="1.5.1.2"/>
    </reaction>
</comment>
<dbReference type="EC" id="1.5.1.2" evidence="4"/>
<evidence type="ECO:0000256" key="1">
    <source>
        <dbReference type="ARBA" id="ARBA00005525"/>
    </source>
</evidence>
<dbReference type="Pfam" id="PF14748">
    <property type="entry name" value="P5CR_dimer"/>
    <property type="match status" value="1"/>
</dbReference>
<reference evidence="8 9" key="1">
    <citation type="submission" date="2016-10" db="EMBL/GenBank/DDBJ databases">
        <authorList>
            <person name="Varghese N."/>
            <person name="Submissions S."/>
        </authorList>
    </citation>
    <scope>NUCLEOTIDE SEQUENCE [LARGE SCALE GENOMIC DNA]</scope>
    <source>
        <strain evidence="8 9">DSM 16733</strain>
    </source>
</reference>
<keyword evidence="4" id="KW-0963">Cytoplasm</keyword>
<keyword evidence="4" id="KW-0028">Amino-acid biosynthesis</keyword>